<evidence type="ECO:0000313" key="3">
    <source>
        <dbReference type="EMBL" id="MDO9712443.1"/>
    </source>
</evidence>
<dbReference type="Pfam" id="PF01844">
    <property type="entry name" value="HNH"/>
    <property type="match status" value="1"/>
</dbReference>
<name>A0ABT9E8E2_9PROT</name>
<evidence type="ECO:0000256" key="1">
    <source>
        <dbReference type="SAM" id="MobiDB-lite"/>
    </source>
</evidence>
<comment type="caution">
    <text evidence="3">The sequence shown here is derived from an EMBL/GenBank/DDBJ whole genome shotgun (WGS) entry which is preliminary data.</text>
</comment>
<dbReference type="EMBL" id="JAUTWS010000048">
    <property type="protein sequence ID" value="MDO9712443.1"/>
    <property type="molecule type" value="Genomic_DNA"/>
</dbReference>
<dbReference type="RefSeq" id="WP_305107298.1">
    <property type="nucleotide sequence ID" value="NZ_JAUTWS010000048.1"/>
</dbReference>
<organism evidence="3 4">
    <name type="scientific">Paracraurococcus lichenis</name>
    <dbReference type="NCBI Taxonomy" id="3064888"/>
    <lineage>
        <taxon>Bacteria</taxon>
        <taxon>Pseudomonadati</taxon>
        <taxon>Pseudomonadota</taxon>
        <taxon>Alphaproteobacteria</taxon>
        <taxon>Acetobacterales</taxon>
        <taxon>Roseomonadaceae</taxon>
        <taxon>Paracraurococcus</taxon>
    </lineage>
</organism>
<dbReference type="GO" id="GO:0004519">
    <property type="term" value="F:endonuclease activity"/>
    <property type="evidence" value="ECO:0007669"/>
    <property type="project" value="UniProtKB-KW"/>
</dbReference>
<accession>A0ABT9E8E2</accession>
<reference evidence="3 4" key="1">
    <citation type="submission" date="2023-08" db="EMBL/GenBank/DDBJ databases">
        <title>The draft genome sequence of Paracraurococcus sp. LOR1-02.</title>
        <authorList>
            <person name="Kingkaew E."/>
            <person name="Tanasupawat S."/>
        </authorList>
    </citation>
    <scope>NUCLEOTIDE SEQUENCE [LARGE SCALE GENOMIC DNA]</scope>
    <source>
        <strain evidence="3 4">LOR1-02</strain>
    </source>
</reference>
<protein>
    <submittedName>
        <fullName evidence="3">HNH endonuclease</fullName>
    </submittedName>
</protein>
<dbReference type="Gene3D" id="1.10.30.50">
    <property type="match status" value="1"/>
</dbReference>
<dbReference type="Proteomes" id="UP001243009">
    <property type="component" value="Unassembled WGS sequence"/>
</dbReference>
<gene>
    <name evidence="3" type="ORF">Q7A36_29140</name>
</gene>
<dbReference type="InterPro" id="IPR003615">
    <property type="entry name" value="HNH_nuc"/>
</dbReference>
<evidence type="ECO:0000313" key="4">
    <source>
        <dbReference type="Proteomes" id="UP001243009"/>
    </source>
</evidence>
<dbReference type="InterPro" id="IPR002711">
    <property type="entry name" value="HNH"/>
</dbReference>
<keyword evidence="4" id="KW-1185">Reference proteome</keyword>
<keyword evidence="3" id="KW-0378">Hydrolase</keyword>
<proteinExistence type="predicted"/>
<feature type="region of interest" description="Disordered" evidence="1">
    <location>
        <begin position="70"/>
        <end position="105"/>
    </location>
</feature>
<feature type="domain" description="HNH nuclease" evidence="2">
    <location>
        <begin position="14"/>
        <end position="66"/>
    </location>
</feature>
<evidence type="ECO:0000259" key="2">
    <source>
        <dbReference type="SMART" id="SM00507"/>
    </source>
</evidence>
<dbReference type="SMART" id="SM00507">
    <property type="entry name" value="HNHc"/>
    <property type="match status" value="1"/>
</dbReference>
<dbReference type="CDD" id="cd00085">
    <property type="entry name" value="HNHc"/>
    <property type="match status" value="1"/>
</dbReference>
<keyword evidence="3" id="KW-0540">Nuclease</keyword>
<sequence>MPADPFYRSPEWQALRRAALKRDGHRCTTPGCTSTKRLTVDHIVSRRAGGANALPNLMTRCIDCDNQVKESANGERRRGGRATARGCDAEGWPLAPATVPTPRGG</sequence>
<keyword evidence="3" id="KW-0255">Endonuclease</keyword>